<proteinExistence type="inferred from homology"/>
<dbReference type="InterPro" id="IPR010809">
    <property type="entry name" value="FliD_C"/>
</dbReference>
<dbReference type="InterPro" id="IPR040026">
    <property type="entry name" value="FliD"/>
</dbReference>
<evidence type="ECO:0000259" key="7">
    <source>
        <dbReference type="Pfam" id="PF07195"/>
    </source>
</evidence>
<dbReference type="AlphaFoldDB" id="A0A2U2EJ37"/>
<evidence type="ECO:0000256" key="1">
    <source>
        <dbReference type="ARBA" id="ARBA00009764"/>
    </source>
</evidence>
<dbReference type="InterPro" id="IPR003481">
    <property type="entry name" value="FliD_N"/>
</dbReference>
<dbReference type="PANTHER" id="PTHR30288:SF0">
    <property type="entry name" value="FLAGELLAR HOOK-ASSOCIATED PROTEIN 2"/>
    <property type="match status" value="1"/>
</dbReference>
<dbReference type="GO" id="GO:0009424">
    <property type="term" value="C:bacterial-type flagellum hook"/>
    <property type="evidence" value="ECO:0007669"/>
    <property type="project" value="UniProtKB-UniRule"/>
</dbReference>
<gene>
    <name evidence="8" type="ORF">LD38_04035</name>
</gene>
<dbReference type="GO" id="GO:0005576">
    <property type="term" value="C:extracellular region"/>
    <property type="evidence" value="ECO:0007669"/>
    <property type="project" value="UniProtKB-SubCell"/>
</dbReference>
<dbReference type="GO" id="GO:0007155">
    <property type="term" value="P:cell adhesion"/>
    <property type="evidence" value="ECO:0007669"/>
    <property type="project" value="InterPro"/>
</dbReference>
<comment type="similarity">
    <text evidence="1 5">Belongs to the FliD family.</text>
</comment>
<sequence>MAIRLSGMNSGLDTDAIVKALVSGYTTKKEKYEKAQTKLGWKQESWKSLNTKVYSMYSNISNLRFSSAYNLKKTSVSDTTKATVTASSTAPNGTQSLKIKETAKAGSLTGAQINASSSTTTLAQLGYTGGDAQINVNTGGTTKTITLSATSTMSDVEKQLKEAGLNASYDSNYKRFYISSKDTGVENDFTLTGANAAGASALYKLGIAVGASADGTRPNPYGEYAGLSGKNNGSTKTTQQNIEDARNAYVTAADNVAKYNAQSSNLLNAITYGNAYADVQDFYAAHSSADKTKLETLAKLGSGRDSAVIMKNSDDSYTTYSLTTAKDAKGNAVYKSADGKYISAEETYTADGKTYKKDSGGNYINVADETDKYSGDTAKLTKNVAYHEVTEKISYTSTTGEGDDAKEVSYTKVGDTDEKLQDADGKVYTKRADGKYYADGEPDDSKNGITIKSKADYTSKRESLINAEAANTAYTALTNGISEADLNTYTANLSTVTAFESSEDTVLKKDDDYTISKLTEAVHSAYADNGGKTGVQALISGTGAYASGSDAVDNSYAGRVSALTTAAQTAQETVDKNSIVKDLAAIKDTNSEEYKAALSKLVDEVDAAYDLSSSAQYNTDASKIDGKDAEIELNGVKYTGASNSFNINGLNITALSKTSGNDEISITTATDTQGIYDKIKDFLTEYNNVINEMTKLYNAASAGSYEPLTDDEKEKMSDKEIEKWEQKIKDSLLKNDTTLSGVMTAMQSAMSSAVEINGKKYSFSSFGIHTLGYLNAADNEQNAYHIDGDEDDTNTSGNTDKLMAAINNDPDNVMTFMQQISNNLYKAIGDKMSSTSLSSAFTIYNDKQMSTEYSNYTKLIKEWETKISDKEDYYYKKFSAMESSLAKLNSTQSSLSSYFS</sequence>
<dbReference type="Pfam" id="PF02465">
    <property type="entry name" value="FliD_N"/>
    <property type="match status" value="1"/>
</dbReference>
<feature type="domain" description="Flagellar hook-associated protein 2 N-terminal" evidence="6">
    <location>
        <begin position="10"/>
        <end position="105"/>
    </location>
</feature>
<keyword evidence="4 5" id="KW-0975">Bacterial flagellum</keyword>
<comment type="function">
    <text evidence="5">Required for morphogenesis and for the elongation of the flagellar filament by facilitating polymerization of the flagellin monomers at the tip of growing filament. Forms a capping structure, which prevents flagellin subunits (transported through the central channel of the flagellum) from leaking out without polymerization at the distal end.</text>
</comment>
<dbReference type="EMBL" id="JRFS01000004">
    <property type="protein sequence ID" value="PWE84531.1"/>
    <property type="molecule type" value="Genomic_DNA"/>
</dbReference>
<dbReference type="Proteomes" id="UP000245905">
    <property type="component" value="Unassembled WGS sequence"/>
</dbReference>
<dbReference type="Pfam" id="PF07195">
    <property type="entry name" value="FliD_C"/>
    <property type="match status" value="1"/>
</dbReference>
<evidence type="ECO:0000256" key="4">
    <source>
        <dbReference type="ARBA" id="ARBA00023143"/>
    </source>
</evidence>
<keyword evidence="8" id="KW-0966">Cell projection</keyword>
<accession>A0A2U2EJ37</accession>
<evidence type="ECO:0000259" key="6">
    <source>
        <dbReference type="Pfam" id="PF02465"/>
    </source>
</evidence>
<keyword evidence="8" id="KW-0282">Flagellum</keyword>
<name>A0A2U2EJ37_9FIRM</name>
<evidence type="ECO:0000313" key="9">
    <source>
        <dbReference type="Proteomes" id="UP000245905"/>
    </source>
</evidence>
<evidence type="ECO:0000256" key="3">
    <source>
        <dbReference type="ARBA" id="ARBA00023054"/>
    </source>
</evidence>
<dbReference type="GO" id="GO:0071973">
    <property type="term" value="P:bacterial-type flagellum-dependent cell motility"/>
    <property type="evidence" value="ECO:0007669"/>
    <property type="project" value="TreeGrafter"/>
</dbReference>
<comment type="subcellular location">
    <subcellularLocation>
        <location evidence="5">Secreted</location>
    </subcellularLocation>
    <subcellularLocation>
        <location evidence="5">Bacterial flagellum</location>
    </subcellularLocation>
</comment>
<keyword evidence="3" id="KW-0175">Coiled coil</keyword>
<evidence type="ECO:0000313" key="8">
    <source>
        <dbReference type="EMBL" id="PWE84531.1"/>
    </source>
</evidence>
<evidence type="ECO:0000256" key="2">
    <source>
        <dbReference type="ARBA" id="ARBA00011255"/>
    </source>
</evidence>
<dbReference type="PANTHER" id="PTHR30288">
    <property type="entry name" value="FLAGELLAR CAP/ASSEMBLY PROTEIN FLID"/>
    <property type="match status" value="1"/>
</dbReference>
<feature type="domain" description="Flagellar hook-associated protein 2 C-terminal" evidence="7">
    <location>
        <begin position="626"/>
        <end position="890"/>
    </location>
</feature>
<organism evidence="8 9">
    <name type="scientific">Agathobacter rectalis</name>
    <dbReference type="NCBI Taxonomy" id="39491"/>
    <lineage>
        <taxon>Bacteria</taxon>
        <taxon>Bacillati</taxon>
        <taxon>Bacillota</taxon>
        <taxon>Clostridia</taxon>
        <taxon>Lachnospirales</taxon>
        <taxon>Lachnospiraceae</taxon>
        <taxon>Agathobacter</taxon>
    </lineage>
</organism>
<keyword evidence="5" id="KW-0964">Secreted</keyword>
<protein>
    <recommendedName>
        <fullName evidence="5">Flagellar hook-associated protein 2</fullName>
        <shortName evidence="5">HAP2</shortName>
    </recommendedName>
    <alternativeName>
        <fullName evidence="5">Flagellar cap protein</fullName>
    </alternativeName>
</protein>
<dbReference type="GO" id="GO:0009421">
    <property type="term" value="C:bacterial-type flagellum filament cap"/>
    <property type="evidence" value="ECO:0007669"/>
    <property type="project" value="InterPro"/>
</dbReference>
<reference evidence="8 9" key="1">
    <citation type="submission" date="2014-09" db="EMBL/GenBank/DDBJ databases">
        <title>Butyrate-producing bacteria isolated from human gut.</title>
        <authorList>
            <person name="Zhang Q."/>
            <person name="Zhao L."/>
        </authorList>
    </citation>
    <scope>NUCLEOTIDE SEQUENCE [LARGE SCALE GENOMIC DNA]</scope>
    <source>
        <strain evidence="8 9">R22</strain>
    </source>
</reference>
<dbReference type="RefSeq" id="WP_109257422.1">
    <property type="nucleotide sequence ID" value="NZ_JRFS01000004.1"/>
</dbReference>
<comment type="subunit">
    <text evidence="2 5">Homopentamer.</text>
</comment>
<keyword evidence="8" id="KW-0969">Cilium</keyword>
<comment type="caution">
    <text evidence="8">The sequence shown here is derived from an EMBL/GenBank/DDBJ whole genome shotgun (WGS) entry which is preliminary data.</text>
</comment>
<evidence type="ECO:0000256" key="5">
    <source>
        <dbReference type="RuleBase" id="RU362066"/>
    </source>
</evidence>